<organism evidence="1 2">
    <name type="scientific">Aspergillus pseudoustus</name>
    <dbReference type="NCBI Taxonomy" id="1810923"/>
    <lineage>
        <taxon>Eukaryota</taxon>
        <taxon>Fungi</taxon>
        <taxon>Dikarya</taxon>
        <taxon>Ascomycota</taxon>
        <taxon>Pezizomycotina</taxon>
        <taxon>Eurotiomycetes</taxon>
        <taxon>Eurotiomycetidae</taxon>
        <taxon>Eurotiales</taxon>
        <taxon>Aspergillaceae</taxon>
        <taxon>Aspergillus</taxon>
        <taxon>Aspergillus subgen. Nidulantes</taxon>
    </lineage>
</organism>
<protein>
    <submittedName>
        <fullName evidence="1">Uncharacterized protein</fullName>
    </submittedName>
</protein>
<proteinExistence type="predicted"/>
<keyword evidence="2" id="KW-1185">Reference proteome</keyword>
<accession>A0ABR4JYA5</accession>
<dbReference type="EMBL" id="JBFXLU010000075">
    <property type="protein sequence ID" value="KAL2845033.1"/>
    <property type="molecule type" value="Genomic_DNA"/>
</dbReference>
<sequence>MSLIEQGTTGRAAEICCCTPDEFRRACSTSLDIAYISLSSSSCINCVTTSIACRWCRSCSLNSADCFSTCCDRRTFCTGVHCLPLYWSQKRSHLFSVSTKSAPISCSRPS</sequence>
<evidence type="ECO:0000313" key="2">
    <source>
        <dbReference type="Proteomes" id="UP001610446"/>
    </source>
</evidence>
<name>A0ABR4JYA5_9EURO</name>
<reference evidence="1 2" key="1">
    <citation type="submission" date="2024-07" db="EMBL/GenBank/DDBJ databases">
        <title>Section-level genome sequencing and comparative genomics of Aspergillus sections Usti and Cavernicolus.</title>
        <authorList>
            <consortium name="Lawrence Berkeley National Laboratory"/>
            <person name="Nybo J.L."/>
            <person name="Vesth T.C."/>
            <person name="Theobald S."/>
            <person name="Frisvad J.C."/>
            <person name="Larsen T.O."/>
            <person name="Kjaerboelling I."/>
            <person name="Rothschild-Mancinelli K."/>
            <person name="Lyhne E.K."/>
            <person name="Kogle M.E."/>
            <person name="Barry K."/>
            <person name="Clum A."/>
            <person name="Na H."/>
            <person name="Ledsgaard L."/>
            <person name="Lin J."/>
            <person name="Lipzen A."/>
            <person name="Kuo A."/>
            <person name="Riley R."/>
            <person name="Mondo S."/>
            <person name="Labutti K."/>
            <person name="Haridas S."/>
            <person name="Pangalinan J."/>
            <person name="Salamov A.A."/>
            <person name="Simmons B.A."/>
            <person name="Magnuson J.K."/>
            <person name="Chen J."/>
            <person name="Drula E."/>
            <person name="Henrissat B."/>
            <person name="Wiebenga A."/>
            <person name="Lubbers R.J."/>
            <person name="Gomes A.C."/>
            <person name="Makela M.R."/>
            <person name="Stajich J."/>
            <person name="Grigoriev I.V."/>
            <person name="Mortensen U.H."/>
            <person name="De Vries R.P."/>
            <person name="Baker S.E."/>
            <person name="Andersen M.R."/>
        </authorList>
    </citation>
    <scope>NUCLEOTIDE SEQUENCE [LARGE SCALE GENOMIC DNA]</scope>
    <source>
        <strain evidence="1 2">CBS 123904</strain>
    </source>
</reference>
<evidence type="ECO:0000313" key="1">
    <source>
        <dbReference type="EMBL" id="KAL2845033.1"/>
    </source>
</evidence>
<comment type="caution">
    <text evidence="1">The sequence shown here is derived from an EMBL/GenBank/DDBJ whole genome shotgun (WGS) entry which is preliminary data.</text>
</comment>
<gene>
    <name evidence="1" type="ORF">BJY01DRAFT_214476</name>
</gene>
<dbReference type="Proteomes" id="UP001610446">
    <property type="component" value="Unassembled WGS sequence"/>
</dbReference>